<sequence>MADLIANARIGGCRSQYNAGYPHSCTGISTGSMPGAPPSLSHARSSGLAARRRGDPLGGFAPHPHPPTPRPRVRPAPATFRVAPGAAPLPACLLDVHPEVAAALAAGEAVVALESTIISHGMPHPANVETAARVEAAVRAAGAVPATIAVLGGTATVGLTRAQLERLGRAGTAVRKASRRDLAAVAAAGADGSTTVAATALLAAAAGIQVFVTGGLGGVHRGGHLSLDVSADLAELARSRIAVVCAGPKTLLDIPRTLEVLETAGVGVAALGTDEFPAFFTPRSGCAAPLRVENAAGFARMVLAQERLGLTSGLILGVPIPEHLAAEGQEIEAATATALAEAEAQGIQGAEITPFMLDRIQVLTQGRSLAANIQLILNNARVGAEVAVELSRLRRGGQGQATEG</sequence>
<dbReference type="GO" id="GO:0046872">
    <property type="term" value="F:metal ion binding"/>
    <property type="evidence" value="ECO:0007669"/>
    <property type="project" value="UniProtKB-KW"/>
</dbReference>
<evidence type="ECO:0000256" key="2">
    <source>
        <dbReference type="ARBA" id="ARBA00022801"/>
    </source>
</evidence>
<dbReference type="GO" id="GO:0005737">
    <property type="term" value="C:cytoplasm"/>
    <property type="evidence" value="ECO:0007669"/>
    <property type="project" value="TreeGrafter"/>
</dbReference>
<dbReference type="EMBL" id="GDKF01000913">
    <property type="protein sequence ID" value="JAT77709.1"/>
    <property type="molecule type" value="Transcribed_RNA"/>
</dbReference>
<organism evidence="7">
    <name type="scientific">Auxenochlorella protothecoides</name>
    <name type="common">Green microalga</name>
    <name type="synonym">Chlorella protothecoides</name>
    <dbReference type="NCBI Taxonomy" id="3075"/>
    <lineage>
        <taxon>Eukaryota</taxon>
        <taxon>Viridiplantae</taxon>
        <taxon>Chlorophyta</taxon>
        <taxon>core chlorophytes</taxon>
        <taxon>Trebouxiophyceae</taxon>
        <taxon>Chlorellales</taxon>
        <taxon>Chlorellaceae</taxon>
        <taxon>Auxenochlorella</taxon>
    </lineage>
</organism>
<evidence type="ECO:0000256" key="4">
    <source>
        <dbReference type="ARBA" id="ARBA00023239"/>
    </source>
</evidence>
<evidence type="ECO:0008006" key="8">
    <source>
        <dbReference type="Google" id="ProtNLM"/>
    </source>
</evidence>
<evidence type="ECO:0000256" key="1">
    <source>
        <dbReference type="ARBA" id="ARBA00022723"/>
    </source>
</evidence>
<keyword evidence="5" id="KW-0326">Glycosidase</keyword>
<dbReference type="HAMAP" id="MF_01876">
    <property type="entry name" value="PsiMP_glycosidase"/>
    <property type="match status" value="1"/>
</dbReference>
<dbReference type="GO" id="GO:0004730">
    <property type="term" value="F:pseudouridylate synthase activity"/>
    <property type="evidence" value="ECO:0007669"/>
    <property type="project" value="InterPro"/>
</dbReference>
<gene>
    <name evidence="7" type="ORF">g.5153</name>
</gene>
<evidence type="ECO:0000313" key="7">
    <source>
        <dbReference type="EMBL" id="JAT77709.1"/>
    </source>
</evidence>
<dbReference type="GO" id="GO:0016798">
    <property type="term" value="F:hydrolase activity, acting on glycosyl bonds"/>
    <property type="evidence" value="ECO:0007669"/>
    <property type="project" value="UniProtKB-KW"/>
</dbReference>
<evidence type="ECO:0000256" key="5">
    <source>
        <dbReference type="ARBA" id="ARBA00023295"/>
    </source>
</evidence>
<keyword evidence="3" id="KW-0464">Manganese</keyword>
<evidence type="ECO:0000256" key="3">
    <source>
        <dbReference type="ARBA" id="ARBA00023211"/>
    </source>
</evidence>
<evidence type="ECO:0000256" key="6">
    <source>
        <dbReference type="SAM" id="MobiDB-lite"/>
    </source>
</evidence>
<reference evidence="7" key="1">
    <citation type="submission" date="2015-08" db="EMBL/GenBank/DDBJ databases">
        <authorList>
            <person name="Babu N.S."/>
            <person name="Beckwith C.J."/>
            <person name="Beseler K.G."/>
            <person name="Brison A."/>
            <person name="Carone J.V."/>
            <person name="Caskin T.P."/>
            <person name="Diamond M."/>
            <person name="Durham M.E."/>
            <person name="Foxe J.M."/>
            <person name="Go M."/>
            <person name="Henderson B.A."/>
            <person name="Jones I.B."/>
            <person name="McGettigan J.A."/>
            <person name="Micheletti S.J."/>
            <person name="Nasrallah M.E."/>
            <person name="Ortiz D."/>
            <person name="Piller C.R."/>
            <person name="Privatt S.R."/>
            <person name="Schneider S.L."/>
            <person name="Sharp S."/>
            <person name="Smith T.C."/>
            <person name="Stanton J.D."/>
            <person name="Ullery H.E."/>
            <person name="Wilson R.J."/>
            <person name="Serrano M.G."/>
            <person name="Buck G."/>
            <person name="Lee V."/>
            <person name="Wang Y."/>
            <person name="Carvalho R."/>
            <person name="Voegtly L."/>
            <person name="Shi R."/>
            <person name="Duckworth R."/>
            <person name="Johnson A."/>
            <person name="Loviza R."/>
            <person name="Walstead R."/>
            <person name="Shah Z."/>
            <person name="Kiflezghi M."/>
            <person name="Wade K."/>
            <person name="Ball S.L."/>
            <person name="Bradley K.W."/>
            <person name="Asai D.J."/>
            <person name="Bowman C.A."/>
            <person name="Russell D.A."/>
            <person name="Pope W.H."/>
            <person name="Jacobs-Sera D."/>
            <person name="Hendrix R.W."/>
            <person name="Hatfull G.F."/>
        </authorList>
    </citation>
    <scope>NUCLEOTIDE SEQUENCE</scope>
</reference>
<keyword evidence="4" id="KW-0456">Lyase</keyword>
<proteinExistence type="inferred from homology"/>
<dbReference type="Gene3D" id="3.40.1790.10">
    <property type="entry name" value="Indigoidine synthase domain"/>
    <property type="match status" value="1"/>
</dbReference>
<dbReference type="AlphaFoldDB" id="A0A1D2AES0"/>
<accession>A0A1D2AES0</accession>
<dbReference type="PANTHER" id="PTHR42909:SF1">
    <property type="entry name" value="CARBOHYDRATE KINASE PFKB DOMAIN-CONTAINING PROTEIN"/>
    <property type="match status" value="1"/>
</dbReference>
<keyword evidence="1" id="KW-0479">Metal-binding</keyword>
<dbReference type="InterPro" id="IPR007342">
    <property type="entry name" value="PsuG"/>
</dbReference>
<protein>
    <recommendedName>
        <fullName evidence="8">Pseudouridine-5'-phosphate glycosidase</fullName>
    </recommendedName>
</protein>
<feature type="compositionally biased region" description="Low complexity" evidence="6">
    <location>
        <begin position="39"/>
        <end position="49"/>
    </location>
</feature>
<dbReference type="PANTHER" id="PTHR42909">
    <property type="entry name" value="ZGC:136858"/>
    <property type="match status" value="1"/>
</dbReference>
<name>A0A1D2AES0_AUXPR</name>
<feature type="region of interest" description="Disordered" evidence="6">
    <location>
        <begin position="30"/>
        <end position="74"/>
    </location>
</feature>
<dbReference type="Pfam" id="PF04227">
    <property type="entry name" value="Indigoidine_A"/>
    <property type="match status" value="1"/>
</dbReference>
<keyword evidence="2" id="KW-0378">Hydrolase</keyword>
<dbReference type="SUPFAM" id="SSF110581">
    <property type="entry name" value="Indigoidine synthase A-like"/>
    <property type="match status" value="1"/>
</dbReference>
<dbReference type="InterPro" id="IPR022830">
    <property type="entry name" value="Indigdn_synthA-like"/>
</dbReference>